<evidence type="ECO:0000313" key="2">
    <source>
        <dbReference type="EMBL" id="RKH58267.1"/>
    </source>
</evidence>
<proteinExistence type="predicted"/>
<dbReference type="EMBL" id="RAWK01000214">
    <property type="protein sequence ID" value="RKH58267.1"/>
    <property type="molecule type" value="Genomic_DNA"/>
</dbReference>
<feature type="region of interest" description="Disordered" evidence="1">
    <location>
        <begin position="1"/>
        <end position="60"/>
    </location>
</feature>
<gene>
    <name evidence="2" type="ORF">D7W81_29425</name>
</gene>
<dbReference type="Proteomes" id="UP000267003">
    <property type="component" value="Unassembled WGS sequence"/>
</dbReference>
<organism evidence="2 3">
    <name type="scientific">Corallococcus aberystwythensis</name>
    <dbReference type="NCBI Taxonomy" id="2316722"/>
    <lineage>
        <taxon>Bacteria</taxon>
        <taxon>Pseudomonadati</taxon>
        <taxon>Myxococcota</taxon>
        <taxon>Myxococcia</taxon>
        <taxon>Myxococcales</taxon>
        <taxon>Cystobacterineae</taxon>
        <taxon>Myxococcaceae</taxon>
        <taxon>Corallococcus</taxon>
    </lineage>
</organism>
<accession>A0A3A8PPC1</accession>
<sequence length="60" mass="6608">MGRRSKHGPYQREPSSKGGGRRTPAVSFLATRAVPGWPPRQQRPHPGLNPSDAMVFTRSP</sequence>
<name>A0A3A8PPC1_9BACT</name>
<keyword evidence="3" id="KW-1185">Reference proteome</keyword>
<evidence type="ECO:0000313" key="3">
    <source>
        <dbReference type="Proteomes" id="UP000267003"/>
    </source>
</evidence>
<protein>
    <submittedName>
        <fullName evidence="2">Uncharacterized protein</fullName>
    </submittedName>
</protein>
<reference evidence="3" key="1">
    <citation type="submission" date="2018-09" db="EMBL/GenBank/DDBJ databases">
        <authorList>
            <person name="Livingstone P.G."/>
            <person name="Whitworth D.E."/>
        </authorList>
    </citation>
    <scope>NUCLEOTIDE SEQUENCE [LARGE SCALE GENOMIC DNA]</scope>
    <source>
        <strain evidence="3">AB050A</strain>
    </source>
</reference>
<comment type="caution">
    <text evidence="2">The sequence shown here is derived from an EMBL/GenBank/DDBJ whole genome shotgun (WGS) entry which is preliminary data.</text>
</comment>
<dbReference type="AlphaFoldDB" id="A0A3A8PPC1"/>
<evidence type="ECO:0000256" key="1">
    <source>
        <dbReference type="SAM" id="MobiDB-lite"/>
    </source>
</evidence>